<gene>
    <name evidence="3" type="ORF">APLA_LOCUS15377</name>
    <name evidence="2" type="ORF">APLA_LOCUS9365</name>
</gene>
<dbReference type="PANTHER" id="PTHR12242:SF1">
    <property type="entry name" value="MYND-TYPE DOMAIN-CONTAINING PROTEIN"/>
    <property type="match status" value="1"/>
</dbReference>
<accession>A0A8S1B9Z4</accession>
<feature type="transmembrane region" description="Helical" evidence="1">
    <location>
        <begin position="56"/>
        <end position="76"/>
    </location>
</feature>
<keyword evidence="4" id="KW-1185">Reference proteome</keyword>
<reference evidence="4 5" key="1">
    <citation type="submission" date="2020-04" db="EMBL/GenBank/DDBJ databases">
        <authorList>
            <person name="Wallbank WR R."/>
            <person name="Pardo Diaz C."/>
            <person name="Kozak K."/>
            <person name="Martin S."/>
            <person name="Jiggins C."/>
            <person name="Moest M."/>
            <person name="Warren A I."/>
            <person name="Byers J.R.P. K."/>
            <person name="Montejo-Kovacevich G."/>
            <person name="Yen C E."/>
        </authorList>
    </citation>
    <scope>NUCLEOTIDE SEQUENCE [LARGE SCALE GENOMIC DNA]</scope>
</reference>
<comment type="caution">
    <text evidence="3">The sequence shown here is derived from an EMBL/GenBank/DDBJ whole genome shotgun (WGS) entry which is preliminary data.</text>
</comment>
<organism evidence="3 4">
    <name type="scientific">Arctia plantaginis</name>
    <name type="common">Wood tiger moth</name>
    <name type="synonym">Phalaena plantaginis</name>
    <dbReference type="NCBI Taxonomy" id="874455"/>
    <lineage>
        <taxon>Eukaryota</taxon>
        <taxon>Metazoa</taxon>
        <taxon>Ecdysozoa</taxon>
        <taxon>Arthropoda</taxon>
        <taxon>Hexapoda</taxon>
        <taxon>Insecta</taxon>
        <taxon>Pterygota</taxon>
        <taxon>Neoptera</taxon>
        <taxon>Endopterygota</taxon>
        <taxon>Lepidoptera</taxon>
        <taxon>Glossata</taxon>
        <taxon>Ditrysia</taxon>
        <taxon>Noctuoidea</taxon>
        <taxon>Erebidae</taxon>
        <taxon>Arctiinae</taxon>
        <taxon>Arctia</taxon>
    </lineage>
</organism>
<sequence>MALSKGSDANDEGSRLPWYTKTYWIFINIATPIAFFITIFYWIFLADIGTDGASSINLVLDLFIHLVNSLLMLALVLVSRHPVRILHFYWPVGVAIIYMIFTIIFHFAGGLSPFGTSYIYPMLNWDEPGITVVVVLGSALGLIIMQILVVIITLARDRLTRSCRGANSIPISKQGPISYNQM</sequence>
<feature type="transmembrane region" description="Helical" evidence="1">
    <location>
        <begin position="88"/>
        <end position="109"/>
    </location>
</feature>
<proteinExistence type="predicted"/>
<dbReference type="InterPro" id="IPR049352">
    <property type="entry name" value="Rost"/>
</dbReference>
<name>A0A8S1B9Z4_ARCPL</name>
<keyword evidence="1" id="KW-1133">Transmembrane helix</keyword>
<evidence type="ECO:0000256" key="1">
    <source>
        <dbReference type="SAM" id="Phobius"/>
    </source>
</evidence>
<dbReference type="PANTHER" id="PTHR12242">
    <property type="entry name" value="OS02G0130600 PROTEIN-RELATED"/>
    <property type="match status" value="1"/>
</dbReference>
<evidence type="ECO:0000313" key="5">
    <source>
        <dbReference type="Proteomes" id="UP000494256"/>
    </source>
</evidence>
<evidence type="ECO:0000313" key="3">
    <source>
        <dbReference type="EMBL" id="CAB3256385.1"/>
    </source>
</evidence>
<dbReference type="Proteomes" id="UP000494106">
    <property type="component" value="Unassembled WGS sequence"/>
</dbReference>
<feature type="transmembrane region" description="Helical" evidence="1">
    <location>
        <begin position="129"/>
        <end position="155"/>
    </location>
</feature>
<dbReference type="Pfam" id="PF21534">
    <property type="entry name" value="Rost"/>
    <property type="match status" value="1"/>
</dbReference>
<dbReference type="OrthoDB" id="419711at2759"/>
<protein>
    <submittedName>
        <fullName evidence="3">Uncharacterized protein</fullName>
    </submittedName>
</protein>
<dbReference type="EMBL" id="CADEBC010000586">
    <property type="protein sequence ID" value="CAB3256385.1"/>
    <property type="molecule type" value="Genomic_DNA"/>
</dbReference>
<feature type="transmembrane region" description="Helical" evidence="1">
    <location>
        <begin position="23"/>
        <end position="44"/>
    </location>
</feature>
<dbReference type="EMBL" id="CADEBD010000309">
    <property type="protein sequence ID" value="CAB3241030.1"/>
    <property type="molecule type" value="Genomic_DNA"/>
</dbReference>
<keyword evidence="1" id="KW-0812">Transmembrane</keyword>
<dbReference type="GO" id="GO:0016020">
    <property type="term" value="C:membrane"/>
    <property type="evidence" value="ECO:0007669"/>
    <property type="project" value="TreeGrafter"/>
</dbReference>
<dbReference type="AlphaFoldDB" id="A0A8S1B9Z4"/>
<evidence type="ECO:0000313" key="4">
    <source>
        <dbReference type="Proteomes" id="UP000494106"/>
    </source>
</evidence>
<dbReference type="Proteomes" id="UP000494256">
    <property type="component" value="Unassembled WGS sequence"/>
</dbReference>
<keyword evidence="1" id="KW-0472">Membrane</keyword>
<evidence type="ECO:0000313" key="2">
    <source>
        <dbReference type="EMBL" id="CAB3241030.1"/>
    </source>
</evidence>